<feature type="domain" description="Microcin J25-processing protein McjB C-terminal" evidence="1">
    <location>
        <begin position="28"/>
        <end position="135"/>
    </location>
</feature>
<dbReference type="InterPro" id="IPR032708">
    <property type="entry name" value="McjB_C"/>
</dbReference>
<dbReference type="NCBIfam" id="NF033537">
    <property type="entry name" value="lasso_biosyn_B2"/>
    <property type="match status" value="1"/>
</dbReference>
<accession>A0A5S3PAM5</accession>
<evidence type="ECO:0000259" key="1">
    <source>
        <dbReference type="Pfam" id="PF13471"/>
    </source>
</evidence>
<dbReference type="AlphaFoldDB" id="A0A5S3PAM5"/>
<dbReference type="RefSeq" id="WP_138616228.1">
    <property type="nucleotide sequence ID" value="NZ_VCAO01000001.1"/>
</dbReference>
<name>A0A5S3PAM5_9SPHN</name>
<dbReference type="EMBL" id="VCAO01000001">
    <property type="protein sequence ID" value="TMM50423.1"/>
    <property type="molecule type" value="Genomic_DNA"/>
</dbReference>
<dbReference type="InterPro" id="IPR053521">
    <property type="entry name" value="McjB-like"/>
</dbReference>
<dbReference type="Pfam" id="PF13471">
    <property type="entry name" value="Transglut_core3"/>
    <property type="match status" value="1"/>
</dbReference>
<organism evidence="2 3">
    <name type="scientific">Qipengyuania marisflavi</name>
    <dbReference type="NCBI Taxonomy" id="2486356"/>
    <lineage>
        <taxon>Bacteria</taxon>
        <taxon>Pseudomonadati</taxon>
        <taxon>Pseudomonadota</taxon>
        <taxon>Alphaproteobacteria</taxon>
        <taxon>Sphingomonadales</taxon>
        <taxon>Erythrobacteraceae</taxon>
        <taxon>Qipengyuania</taxon>
    </lineage>
</organism>
<evidence type="ECO:0000313" key="3">
    <source>
        <dbReference type="Proteomes" id="UP000309668"/>
    </source>
</evidence>
<sequence length="144" mass="15780">MPRFRSFLALGAADRLALLEAMAELALAAVLVRGVPPRRWRARFGQTVTQDTHADISTVRRVRLAIARAHRTIPTAPNCLPQALAAKRMLARRGITTSLFLGTESDGAGVRHFHAWLKAGPEWVTGQCDEARYTVFSPPEHGSA</sequence>
<keyword evidence="3" id="KW-1185">Reference proteome</keyword>
<evidence type="ECO:0000313" key="2">
    <source>
        <dbReference type="EMBL" id="TMM50423.1"/>
    </source>
</evidence>
<proteinExistence type="predicted"/>
<gene>
    <name evidence="2" type="ORF">FEV51_04445</name>
</gene>
<dbReference type="OrthoDB" id="3790432at2"/>
<protein>
    <submittedName>
        <fullName evidence="2">Lasso peptide biosynthesis B2 protein</fullName>
    </submittedName>
</protein>
<comment type="caution">
    <text evidence="2">The sequence shown here is derived from an EMBL/GenBank/DDBJ whole genome shotgun (WGS) entry which is preliminary data.</text>
</comment>
<reference evidence="2 3" key="1">
    <citation type="submission" date="2019-05" db="EMBL/GenBank/DDBJ databases">
        <title>Erythrobacter marisflavi sp. nov., isolated from isolated from water of an estuary environment.</title>
        <authorList>
            <person name="Yoon J.-H."/>
        </authorList>
    </citation>
    <scope>NUCLEOTIDE SEQUENCE [LARGE SCALE GENOMIC DNA]</scope>
    <source>
        <strain evidence="2 3">KEM-5</strain>
    </source>
</reference>
<dbReference type="Proteomes" id="UP000309668">
    <property type="component" value="Unassembled WGS sequence"/>
</dbReference>